<accession>A0A161Y947</accession>
<evidence type="ECO:0000256" key="3">
    <source>
        <dbReference type="ARBA" id="ARBA00043995"/>
    </source>
</evidence>
<dbReference type="FunFam" id="3.40.50.2000:FF:000023">
    <property type="entry name" value="ADP-heptose--LPS heptosyltransferase II"/>
    <property type="match status" value="1"/>
</dbReference>
<evidence type="ECO:0008006" key="6">
    <source>
        <dbReference type="Google" id="ProtNLM"/>
    </source>
</evidence>
<dbReference type="Gene3D" id="3.40.50.2000">
    <property type="entry name" value="Glycogen Phosphorylase B"/>
    <property type="match status" value="2"/>
</dbReference>
<dbReference type="SUPFAM" id="SSF53756">
    <property type="entry name" value="UDP-Glycosyltransferase/glycogen phosphorylase"/>
    <property type="match status" value="1"/>
</dbReference>
<sequence length="338" mass="37023">MLRLSAIGDVCHAVSAVQAIQRAHPQAKITWVIGKVEAMLLADLPGVELVVFDKKRGKAAFKDLRTHFKGTKFDVLLHMQVAFRSNVAALCIPAKVKIGFDSARSKELHSLVVNQHITGQIEPHVLEGFHHFAQAIGAQPQSPTWSMPYTAEDEDQAKTLLHGLERVFVISPAASKKERNWLPERYAALAEHATAQGFQVVITGGPTELEVSLSQAIIEQAKCQILNLVGQTGLKTLLCVLKQAKLVLAPDTGPAHMAVTVGTPVIGLYAHSNPKRTGPYLYQQYVVEVYHQNLLKQKGKPASELPWGTRVKGADLMAQISVDDVTAMFDKVVQQEKL</sequence>
<dbReference type="GO" id="GO:0009244">
    <property type="term" value="P:lipopolysaccharide core region biosynthetic process"/>
    <property type="evidence" value="ECO:0007669"/>
    <property type="project" value="TreeGrafter"/>
</dbReference>
<proteinExistence type="inferred from homology"/>
<comment type="caution">
    <text evidence="4">The sequence shown here is derived from an EMBL/GenBank/DDBJ whole genome shotgun (WGS) entry which is preliminary data.</text>
</comment>
<comment type="similarity">
    <text evidence="3">Belongs to the glycosyltransferase 9 family.</text>
</comment>
<dbReference type="CDD" id="cd03789">
    <property type="entry name" value="GT9_LPS_heptosyltransferase"/>
    <property type="match status" value="1"/>
</dbReference>
<dbReference type="GO" id="GO:0005829">
    <property type="term" value="C:cytosol"/>
    <property type="evidence" value="ECO:0007669"/>
    <property type="project" value="TreeGrafter"/>
</dbReference>
<organism evidence="4 5">
    <name type="scientific">Pseudoalteromonas luteoviolacea H33</name>
    <dbReference type="NCBI Taxonomy" id="1365251"/>
    <lineage>
        <taxon>Bacteria</taxon>
        <taxon>Pseudomonadati</taxon>
        <taxon>Pseudomonadota</taxon>
        <taxon>Gammaproteobacteria</taxon>
        <taxon>Alteromonadales</taxon>
        <taxon>Pseudoalteromonadaceae</taxon>
        <taxon>Pseudoalteromonas</taxon>
    </lineage>
</organism>
<name>A0A161Y947_9GAMM</name>
<keyword evidence="1" id="KW-0328">Glycosyltransferase</keyword>
<reference evidence="4 5" key="1">
    <citation type="submission" date="2013-07" db="EMBL/GenBank/DDBJ databases">
        <title>Comparative Genomic and Metabolomic Analysis of Twelve Strains of Pseudoalteromonas luteoviolacea.</title>
        <authorList>
            <person name="Vynne N.G."/>
            <person name="Mansson M."/>
            <person name="Gram L."/>
        </authorList>
    </citation>
    <scope>NUCLEOTIDE SEQUENCE [LARGE SCALE GENOMIC DNA]</scope>
    <source>
        <strain evidence="4 5">H33</strain>
    </source>
</reference>
<evidence type="ECO:0000256" key="2">
    <source>
        <dbReference type="ARBA" id="ARBA00022679"/>
    </source>
</evidence>
<dbReference type="PANTHER" id="PTHR30160:SF21">
    <property type="entry name" value="LIPOPOLYSACCHARIDE CORE HEPTOSYLTRANSFERASE OPSX"/>
    <property type="match status" value="1"/>
</dbReference>
<gene>
    <name evidence="4" type="ORF">N476_10850</name>
</gene>
<dbReference type="PATRIC" id="fig|1365251.3.peg.1091"/>
<protein>
    <recommendedName>
        <fullName evidence="6">Glycosyl transferase</fullName>
    </recommendedName>
</protein>
<dbReference type="GO" id="GO:0008713">
    <property type="term" value="F:ADP-heptose-lipopolysaccharide heptosyltransferase activity"/>
    <property type="evidence" value="ECO:0007669"/>
    <property type="project" value="TreeGrafter"/>
</dbReference>
<keyword evidence="2" id="KW-0808">Transferase</keyword>
<evidence type="ECO:0000313" key="5">
    <source>
        <dbReference type="Proteomes" id="UP000076503"/>
    </source>
</evidence>
<dbReference type="AlphaFoldDB" id="A0A161Y947"/>
<dbReference type="PANTHER" id="PTHR30160">
    <property type="entry name" value="TETRAACYLDISACCHARIDE 4'-KINASE-RELATED"/>
    <property type="match status" value="1"/>
</dbReference>
<evidence type="ECO:0000313" key="4">
    <source>
        <dbReference type="EMBL" id="KZN52554.1"/>
    </source>
</evidence>
<dbReference type="EMBL" id="AUXZ01000062">
    <property type="protein sequence ID" value="KZN52554.1"/>
    <property type="molecule type" value="Genomic_DNA"/>
</dbReference>
<dbReference type="InterPro" id="IPR002201">
    <property type="entry name" value="Glyco_trans_9"/>
</dbReference>
<dbReference type="Proteomes" id="UP000076503">
    <property type="component" value="Unassembled WGS sequence"/>
</dbReference>
<dbReference type="Pfam" id="PF01075">
    <property type="entry name" value="Glyco_transf_9"/>
    <property type="match status" value="1"/>
</dbReference>
<evidence type="ECO:0000256" key="1">
    <source>
        <dbReference type="ARBA" id="ARBA00022676"/>
    </source>
</evidence>
<dbReference type="InterPro" id="IPR051199">
    <property type="entry name" value="LPS_LOS_Heptosyltrfase"/>
</dbReference>